<accession>A0AAV5NM27</accession>
<dbReference type="InterPro" id="IPR021139">
    <property type="entry name" value="NYN"/>
</dbReference>
<dbReference type="CDD" id="cd10911">
    <property type="entry name" value="PIN_LabA"/>
    <property type="match status" value="1"/>
</dbReference>
<dbReference type="Gene3D" id="3.40.50.1010">
    <property type="entry name" value="5'-nuclease"/>
    <property type="match status" value="1"/>
</dbReference>
<comment type="caution">
    <text evidence="2">The sequence shown here is derived from an EMBL/GenBank/DDBJ whole genome shotgun (WGS) entry which is preliminary data.</text>
</comment>
<dbReference type="PANTHER" id="PTHR35458:SF8">
    <property type="entry name" value="SLR0650 PROTEIN"/>
    <property type="match status" value="1"/>
</dbReference>
<protein>
    <submittedName>
        <fullName evidence="2">Nuclease</fullName>
    </submittedName>
</protein>
<evidence type="ECO:0000259" key="1">
    <source>
        <dbReference type="Pfam" id="PF01936"/>
    </source>
</evidence>
<name>A0AAV5NM27_9VIBR</name>
<dbReference type="GO" id="GO:0004540">
    <property type="term" value="F:RNA nuclease activity"/>
    <property type="evidence" value="ECO:0007669"/>
    <property type="project" value="InterPro"/>
</dbReference>
<sequence>MDTVVEKENQKEKIAILVDVQNVYYTTREKFRKNFDYNEFWWRATNGRQVVCANAYAISSQQEKQRQFHHILRGIGFNVVLKPFIQRADGSTKADWDVGIAIDAIEIAPEVDTIVLLSGDGDFDILAKRICEKYKKRVEVYGVRALTAQSLIDSATQYFPIEDDMLL</sequence>
<reference evidence="3" key="1">
    <citation type="journal article" date="2019" name="Int. J. Syst. Evol. Microbiol.">
        <title>The Global Catalogue of Microorganisms (GCM) 10K type strain sequencing project: providing services to taxonomists for standard genome sequencing and annotation.</title>
        <authorList>
            <consortium name="The Broad Institute Genomics Platform"/>
            <consortium name="The Broad Institute Genome Sequencing Center for Infectious Disease"/>
            <person name="Wu L."/>
            <person name="Ma J."/>
        </authorList>
    </citation>
    <scope>NUCLEOTIDE SEQUENCE [LARGE SCALE GENOMIC DNA]</scope>
    <source>
        <strain evidence="3">NBRC 15640</strain>
    </source>
</reference>
<dbReference type="PANTHER" id="PTHR35458">
    <property type="entry name" value="SLR0755 PROTEIN"/>
    <property type="match status" value="1"/>
</dbReference>
<proteinExistence type="predicted"/>
<organism evidence="2 3">
    <name type="scientific">Vibrio penaeicida</name>
    <dbReference type="NCBI Taxonomy" id="104609"/>
    <lineage>
        <taxon>Bacteria</taxon>
        <taxon>Pseudomonadati</taxon>
        <taxon>Pseudomonadota</taxon>
        <taxon>Gammaproteobacteria</taxon>
        <taxon>Vibrionales</taxon>
        <taxon>Vibrionaceae</taxon>
        <taxon>Vibrio</taxon>
    </lineage>
</organism>
<dbReference type="Proteomes" id="UP001156690">
    <property type="component" value="Unassembled WGS sequence"/>
</dbReference>
<feature type="domain" description="NYN" evidence="1">
    <location>
        <begin position="13"/>
        <end position="161"/>
    </location>
</feature>
<dbReference type="EMBL" id="BSNX01000004">
    <property type="protein sequence ID" value="GLQ71262.1"/>
    <property type="molecule type" value="Genomic_DNA"/>
</dbReference>
<evidence type="ECO:0000313" key="2">
    <source>
        <dbReference type="EMBL" id="GLQ71262.1"/>
    </source>
</evidence>
<dbReference type="Pfam" id="PF01936">
    <property type="entry name" value="NYN"/>
    <property type="match status" value="1"/>
</dbReference>
<gene>
    <name evidence="2" type="ORF">GCM10007932_06220</name>
</gene>
<dbReference type="RefSeq" id="WP_126609243.1">
    <property type="nucleotide sequence ID" value="NZ_AP025145.1"/>
</dbReference>
<keyword evidence="3" id="KW-1185">Reference proteome</keyword>
<dbReference type="InterPro" id="IPR047140">
    <property type="entry name" value="LabA"/>
</dbReference>
<dbReference type="AlphaFoldDB" id="A0AAV5NM27"/>
<evidence type="ECO:0000313" key="3">
    <source>
        <dbReference type="Proteomes" id="UP001156690"/>
    </source>
</evidence>